<dbReference type="Pfam" id="PF09383">
    <property type="entry name" value="NIL"/>
    <property type="match status" value="1"/>
</dbReference>
<dbReference type="RefSeq" id="WP_016869084.1">
    <property type="nucleotide sequence ID" value="NZ_CAWNVR010000662.1"/>
</dbReference>
<comment type="caution">
    <text evidence="2">The sequence shown here is derived from an EMBL/GenBank/DDBJ whole genome shotgun (WGS) entry which is preliminary data.</text>
</comment>
<dbReference type="InterPro" id="IPR045865">
    <property type="entry name" value="ACT-like_dom_sf"/>
</dbReference>
<accession>A0A2N6JXF9</accession>
<sequence length="106" mass="11864">MTTLNHQQNIILSNFSKHSNATQIRLRLYIPACYQHQPVISQLISKYNLVVNITGASLGKNTGYEGYFDIQIRGDISQISSGLSYLESLNLKIVGKPNVDGDSWFC</sequence>
<gene>
    <name evidence="2" type="ORF">CEN44_22920</name>
</gene>
<dbReference type="SUPFAM" id="SSF55021">
    <property type="entry name" value="ACT-like"/>
    <property type="match status" value="1"/>
</dbReference>
<dbReference type="SMART" id="SM00930">
    <property type="entry name" value="NIL"/>
    <property type="match status" value="1"/>
</dbReference>
<name>A0A2N6JXF9_FISMU</name>
<reference evidence="2 3" key="1">
    <citation type="submission" date="2017-08" db="EMBL/GenBank/DDBJ databases">
        <title>Genomes of Fischerella (Mastigocladus) sp. strains.</title>
        <authorList>
            <person name="Miller S.R."/>
        </authorList>
    </citation>
    <scope>NUCLEOTIDE SEQUENCE [LARGE SCALE GENOMIC DNA]</scope>
    <source>
        <strain evidence="2 3">CCMEE 5323</strain>
    </source>
</reference>
<organism evidence="2 3">
    <name type="scientific">Fischerella muscicola CCMEE 5323</name>
    <dbReference type="NCBI Taxonomy" id="2019572"/>
    <lineage>
        <taxon>Bacteria</taxon>
        <taxon>Bacillati</taxon>
        <taxon>Cyanobacteriota</taxon>
        <taxon>Cyanophyceae</taxon>
        <taxon>Nostocales</taxon>
        <taxon>Hapalosiphonaceae</taxon>
        <taxon>Fischerella</taxon>
    </lineage>
</organism>
<dbReference type="EMBL" id="NRQW01000533">
    <property type="protein sequence ID" value="PLZ85166.1"/>
    <property type="molecule type" value="Genomic_DNA"/>
</dbReference>
<keyword evidence="3" id="KW-1185">Reference proteome</keyword>
<dbReference type="Gene3D" id="3.30.70.260">
    <property type="match status" value="1"/>
</dbReference>
<evidence type="ECO:0000313" key="2">
    <source>
        <dbReference type="EMBL" id="PLZ85166.1"/>
    </source>
</evidence>
<feature type="domain" description="NIL" evidence="1">
    <location>
        <begin position="22"/>
        <end position="96"/>
    </location>
</feature>
<evidence type="ECO:0000313" key="3">
    <source>
        <dbReference type="Proteomes" id="UP000235036"/>
    </source>
</evidence>
<protein>
    <recommendedName>
        <fullName evidence="1">NIL domain-containing protein</fullName>
    </recommendedName>
</protein>
<dbReference type="Proteomes" id="UP000235036">
    <property type="component" value="Unassembled WGS sequence"/>
</dbReference>
<dbReference type="InterPro" id="IPR018449">
    <property type="entry name" value="NIL_domain"/>
</dbReference>
<evidence type="ECO:0000259" key="1">
    <source>
        <dbReference type="SMART" id="SM00930"/>
    </source>
</evidence>
<dbReference type="AlphaFoldDB" id="A0A2N6JXF9"/>
<proteinExistence type="predicted"/>